<evidence type="ECO:0000256" key="4">
    <source>
        <dbReference type="ARBA" id="ARBA00022989"/>
    </source>
</evidence>
<evidence type="ECO:0000256" key="7">
    <source>
        <dbReference type="SAM" id="Phobius"/>
    </source>
</evidence>
<evidence type="ECO:0000313" key="10">
    <source>
        <dbReference type="Proteomes" id="UP001314263"/>
    </source>
</evidence>
<reference evidence="9 10" key="1">
    <citation type="submission" date="2023-10" db="EMBL/GenBank/DDBJ databases">
        <authorList>
            <person name="Maclean D."/>
            <person name="Macfadyen A."/>
        </authorList>
    </citation>
    <scope>NUCLEOTIDE SEQUENCE [LARGE SCALE GENOMIC DNA]</scope>
</reference>
<evidence type="ECO:0000256" key="6">
    <source>
        <dbReference type="SAM" id="MobiDB-lite"/>
    </source>
</evidence>
<feature type="transmembrane region" description="Helical" evidence="7">
    <location>
        <begin position="385"/>
        <end position="405"/>
    </location>
</feature>
<evidence type="ECO:0000256" key="2">
    <source>
        <dbReference type="ARBA" id="ARBA00004236"/>
    </source>
</evidence>
<feature type="transmembrane region" description="Helical" evidence="7">
    <location>
        <begin position="97"/>
        <end position="121"/>
    </location>
</feature>
<organism evidence="9 10">
    <name type="scientific">Coccomyxa viridis</name>
    <dbReference type="NCBI Taxonomy" id="1274662"/>
    <lineage>
        <taxon>Eukaryota</taxon>
        <taxon>Viridiplantae</taxon>
        <taxon>Chlorophyta</taxon>
        <taxon>core chlorophytes</taxon>
        <taxon>Trebouxiophyceae</taxon>
        <taxon>Trebouxiophyceae incertae sedis</taxon>
        <taxon>Coccomyxaceae</taxon>
        <taxon>Coccomyxa</taxon>
    </lineage>
</organism>
<evidence type="ECO:0000256" key="5">
    <source>
        <dbReference type="ARBA" id="ARBA00023136"/>
    </source>
</evidence>
<dbReference type="InterPro" id="IPR011701">
    <property type="entry name" value="MFS"/>
</dbReference>
<keyword evidence="10" id="KW-1185">Reference proteome</keyword>
<dbReference type="SUPFAM" id="SSF103473">
    <property type="entry name" value="MFS general substrate transporter"/>
    <property type="match status" value="1"/>
</dbReference>
<feature type="transmembrane region" description="Helical" evidence="7">
    <location>
        <begin position="133"/>
        <end position="154"/>
    </location>
</feature>
<feature type="transmembrane region" description="Helical" evidence="7">
    <location>
        <begin position="352"/>
        <end position="373"/>
    </location>
</feature>
<dbReference type="GO" id="GO:0016020">
    <property type="term" value="C:membrane"/>
    <property type="evidence" value="ECO:0007669"/>
    <property type="project" value="UniProtKB-SubCell"/>
</dbReference>
<feature type="transmembrane region" description="Helical" evidence="7">
    <location>
        <begin position="261"/>
        <end position="282"/>
    </location>
</feature>
<dbReference type="InterPro" id="IPR036259">
    <property type="entry name" value="MFS_trans_sf"/>
</dbReference>
<feature type="transmembrane region" description="Helical" evidence="7">
    <location>
        <begin position="160"/>
        <end position="181"/>
    </location>
</feature>
<dbReference type="EMBL" id="CAUYUE010000015">
    <property type="protein sequence ID" value="CAK0786845.1"/>
    <property type="molecule type" value="Genomic_DNA"/>
</dbReference>
<dbReference type="InterPro" id="IPR001958">
    <property type="entry name" value="Tet-R_TetA/multi-R_MdtG-like"/>
</dbReference>
<evidence type="ECO:0000256" key="1">
    <source>
        <dbReference type="ARBA" id="ARBA00004141"/>
    </source>
</evidence>
<evidence type="ECO:0000256" key="3">
    <source>
        <dbReference type="ARBA" id="ARBA00022692"/>
    </source>
</evidence>
<dbReference type="Gene3D" id="1.20.1250.20">
    <property type="entry name" value="MFS general substrate transporter like domains"/>
    <property type="match status" value="1"/>
</dbReference>
<feature type="region of interest" description="Disordered" evidence="6">
    <location>
        <begin position="518"/>
        <end position="542"/>
    </location>
</feature>
<evidence type="ECO:0000313" key="9">
    <source>
        <dbReference type="EMBL" id="CAK0786845.1"/>
    </source>
</evidence>
<keyword evidence="3 7" id="KW-0812">Transmembrane</keyword>
<gene>
    <name evidence="9" type="ORF">CVIRNUC_010059</name>
</gene>
<dbReference type="PROSITE" id="PS50850">
    <property type="entry name" value="MFS"/>
    <property type="match status" value="1"/>
</dbReference>
<dbReference type="PANTHER" id="PTHR23507">
    <property type="entry name" value="ZGC:174356"/>
    <property type="match status" value="1"/>
</dbReference>
<accession>A0AAV1ILB9</accession>
<feature type="transmembrane region" description="Helical" evidence="7">
    <location>
        <begin position="29"/>
        <end position="49"/>
    </location>
</feature>
<proteinExistence type="predicted"/>
<dbReference type="PRINTS" id="PR01035">
    <property type="entry name" value="TCRTETA"/>
</dbReference>
<comment type="caution">
    <text evidence="9">The sequence shown here is derived from an EMBL/GenBank/DDBJ whole genome shotgun (WGS) entry which is preliminary data.</text>
</comment>
<keyword evidence="5 7" id="KW-0472">Membrane</keyword>
<protein>
    <recommendedName>
        <fullName evidence="8">Major facilitator superfamily (MFS) profile domain-containing protein</fullName>
    </recommendedName>
</protein>
<comment type="subcellular location">
    <subcellularLocation>
        <location evidence="2">Cell membrane</location>
    </subcellularLocation>
    <subcellularLocation>
        <location evidence="1">Membrane</location>
        <topology evidence="1">Multi-pass membrane protein</topology>
    </subcellularLocation>
</comment>
<keyword evidence="4 7" id="KW-1133">Transmembrane helix</keyword>
<evidence type="ECO:0000259" key="8">
    <source>
        <dbReference type="PROSITE" id="PS50850"/>
    </source>
</evidence>
<feature type="transmembrane region" description="Helical" evidence="7">
    <location>
        <begin position="222"/>
        <end position="241"/>
    </location>
</feature>
<dbReference type="InterPro" id="IPR020846">
    <property type="entry name" value="MFS_dom"/>
</dbReference>
<dbReference type="PANTHER" id="PTHR23507:SF1">
    <property type="entry name" value="FI18259P1-RELATED"/>
    <property type="match status" value="1"/>
</dbReference>
<dbReference type="Pfam" id="PF07690">
    <property type="entry name" value="MFS_1"/>
    <property type="match status" value="1"/>
</dbReference>
<sequence>MSDNPRERATAGSDGNADGLLRTLWHSGAIRIFPILFLYVAALTTITPIKPMIMTDFFASRTLSSTIKCDEFFANEVPQACQDAHSQAMTWLAGSDFVANSVLAFFMASLGAFSCISICLASVADMMPPHHRAATFGFAMASFSFGVVAGPLAGGLLSPLAAAWVGTGGVLLNVVYTLVCVRESLPPAARKQAREQMRAGGALSSATDGVFDGLRMLSRNRLFVKLTVCVMLTGIVMEGMYELLGQYFQLKLQFTAADQSEWLIVAGCAGLLVNTVLLRYLLRVLGERRVLCIGMAVSCVQQLCVAFAGTKYLSIAAVALGSVANISFPAISSIKSKSVPRHEQGAMQGALFGARSLGTGFGPILFATVFSLFSRTDSPLPYFPGAPFVCGSFLVFIALIVGLFIRQGEVHQSEAGSRLQEPLLGAEAKSGGDVEVGLNESFTSAASKLDVDPALLGPSPFEKAPTHVGAELKKGSVEDPEPLLRLGSALDVARNHLIACSSAREGFDRELISPRPCSEEQLGSASQAATVDRPLHDSPDSLNHAEQLTRATSLEQLPLMLRRQLAEDTAAAGQPQAASEFARQPEQAAQLGTFCWDLAEQRTGGHTPFHDAASMADSGGDDFLECAEDLGPRRSVDVRMADAATLPMAAFGAAGIETSSAVIRGLMASHDHWREPGRPAWAPR</sequence>
<dbReference type="Proteomes" id="UP001314263">
    <property type="component" value="Unassembled WGS sequence"/>
</dbReference>
<name>A0AAV1ILB9_9CHLO</name>
<dbReference type="AlphaFoldDB" id="A0AAV1ILB9"/>
<feature type="domain" description="Major facilitator superfamily (MFS) profile" evidence="8">
    <location>
        <begin position="1"/>
        <end position="410"/>
    </location>
</feature>
<dbReference type="GO" id="GO:0022857">
    <property type="term" value="F:transmembrane transporter activity"/>
    <property type="evidence" value="ECO:0007669"/>
    <property type="project" value="InterPro"/>
</dbReference>